<accession>J3PF42</accession>
<dbReference type="HOGENOM" id="CLU_2638213_0_0_1"/>
<dbReference type="AlphaFoldDB" id="J3PF42"/>
<dbReference type="EMBL" id="GL385401">
    <property type="protein sequence ID" value="EJT71100.1"/>
    <property type="molecule type" value="Genomic_DNA"/>
</dbReference>
<protein>
    <submittedName>
        <fullName evidence="2 3">Uncharacterized protein</fullName>
    </submittedName>
</protein>
<gene>
    <name evidence="3" type="primary">20352579</name>
    <name evidence="2" type="ORF">GGTG_12121</name>
</gene>
<reference evidence="4" key="1">
    <citation type="submission" date="2010-07" db="EMBL/GenBank/DDBJ databases">
        <title>The genome sequence of Gaeumannomyces graminis var. tritici strain R3-111a-1.</title>
        <authorList>
            <consortium name="The Broad Institute Genome Sequencing Platform"/>
            <person name="Ma L.-J."/>
            <person name="Dead R."/>
            <person name="Young S."/>
            <person name="Zeng Q."/>
            <person name="Koehrsen M."/>
            <person name="Alvarado L."/>
            <person name="Berlin A."/>
            <person name="Chapman S.B."/>
            <person name="Chen Z."/>
            <person name="Freedman E."/>
            <person name="Gellesch M."/>
            <person name="Goldberg J."/>
            <person name="Griggs A."/>
            <person name="Gujja S."/>
            <person name="Heilman E.R."/>
            <person name="Heiman D."/>
            <person name="Hepburn T."/>
            <person name="Howarth C."/>
            <person name="Jen D."/>
            <person name="Larson L."/>
            <person name="Mehta T."/>
            <person name="Neiman D."/>
            <person name="Pearson M."/>
            <person name="Roberts A."/>
            <person name="Saif S."/>
            <person name="Shea T."/>
            <person name="Shenoy N."/>
            <person name="Sisk P."/>
            <person name="Stolte C."/>
            <person name="Sykes S."/>
            <person name="Walk T."/>
            <person name="White J."/>
            <person name="Yandava C."/>
            <person name="Haas B."/>
            <person name="Nusbaum C."/>
            <person name="Birren B."/>
        </authorList>
    </citation>
    <scope>NUCLEOTIDE SEQUENCE [LARGE SCALE GENOMIC DNA]</scope>
    <source>
        <strain evidence="4">R3-111a-1</strain>
    </source>
</reference>
<proteinExistence type="predicted"/>
<dbReference type="GeneID" id="20352579"/>
<evidence type="ECO:0000256" key="1">
    <source>
        <dbReference type="SAM" id="MobiDB-lite"/>
    </source>
</evidence>
<evidence type="ECO:0000313" key="4">
    <source>
        <dbReference type="Proteomes" id="UP000006039"/>
    </source>
</evidence>
<reference evidence="2" key="3">
    <citation type="submission" date="2010-09" db="EMBL/GenBank/DDBJ databases">
        <title>Annotation of Gaeumannomyces graminis var. tritici R3-111a-1.</title>
        <authorList>
            <consortium name="The Broad Institute Genome Sequencing Platform"/>
            <person name="Ma L.-J."/>
            <person name="Dead R."/>
            <person name="Young S.K."/>
            <person name="Zeng Q."/>
            <person name="Gargeya S."/>
            <person name="Fitzgerald M."/>
            <person name="Haas B."/>
            <person name="Abouelleil A."/>
            <person name="Alvarado L."/>
            <person name="Arachchi H.M."/>
            <person name="Berlin A."/>
            <person name="Brown A."/>
            <person name="Chapman S.B."/>
            <person name="Chen Z."/>
            <person name="Dunbar C."/>
            <person name="Freedman E."/>
            <person name="Gearin G."/>
            <person name="Gellesch M."/>
            <person name="Goldberg J."/>
            <person name="Griggs A."/>
            <person name="Gujja S."/>
            <person name="Heiman D."/>
            <person name="Howarth C."/>
            <person name="Larson L."/>
            <person name="Lui A."/>
            <person name="MacDonald P.J.P."/>
            <person name="Mehta T."/>
            <person name="Montmayeur A."/>
            <person name="Murphy C."/>
            <person name="Neiman D."/>
            <person name="Pearson M."/>
            <person name="Priest M."/>
            <person name="Roberts A."/>
            <person name="Saif S."/>
            <person name="Shea T."/>
            <person name="Shenoy N."/>
            <person name="Sisk P."/>
            <person name="Stolte C."/>
            <person name="Sykes S."/>
            <person name="Yandava C."/>
            <person name="Wortman J."/>
            <person name="Nusbaum C."/>
            <person name="Birren B."/>
        </authorList>
    </citation>
    <scope>NUCLEOTIDE SEQUENCE</scope>
    <source>
        <strain evidence="2">R3-111a-1</strain>
    </source>
</reference>
<dbReference type="EnsemblFungi" id="EJT71100">
    <property type="protein sequence ID" value="EJT71100"/>
    <property type="gene ID" value="GGTG_12121"/>
</dbReference>
<evidence type="ECO:0000313" key="3">
    <source>
        <dbReference type="EnsemblFungi" id="EJT71100"/>
    </source>
</evidence>
<reference evidence="3" key="4">
    <citation type="journal article" date="2015" name="G3 (Bethesda)">
        <title>Genome sequences of three phytopathogenic species of the Magnaporthaceae family of fungi.</title>
        <authorList>
            <person name="Okagaki L.H."/>
            <person name="Nunes C.C."/>
            <person name="Sailsbery J."/>
            <person name="Clay B."/>
            <person name="Brown D."/>
            <person name="John T."/>
            <person name="Oh Y."/>
            <person name="Young N."/>
            <person name="Fitzgerald M."/>
            <person name="Haas B.J."/>
            <person name="Zeng Q."/>
            <person name="Young S."/>
            <person name="Adiconis X."/>
            <person name="Fan L."/>
            <person name="Levin J.Z."/>
            <person name="Mitchell T.K."/>
            <person name="Okubara P.A."/>
            <person name="Farman M.L."/>
            <person name="Kohn L.M."/>
            <person name="Birren B."/>
            <person name="Ma L.-J."/>
            <person name="Dean R.A."/>
        </authorList>
    </citation>
    <scope>NUCLEOTIDE SEQUENCE</scope>
    <source>
        <strain evidence="3">R3-111a-1</strain>
    </source>
</reference>
<dbReference type="RefSeq" id="XP_009228278.1">
    <property type="nucleotide sequence ID" value="XM_009230014.1"/>
</dbReference>
<evidence type="ECO:0000313" key="2">
    <source>
        <dbReference type="EMBL" id="EJT71100.1"/>
    </source>
</evidence>
<dbReference type="Proteomes" id="UP000006039">
    <property type="component" value="Unassembled WGS sequence"/>
</dbReference>
<dbReference type="VEuPathDB" id="FungiDB:GGTG_12121"/>
<sequence>MAAFSEPGSGAVRRLGINGVGGWLVGMARSHDLHPNVDAAGAVLAGPCYEPDLAGPVPPRAGIDPQPADAAAYATPE</sequence>
<keyword evidence="4" id="KW-1185">Reference proteome</keyword>
<organism evidence="2">
    <name type="scientific">Gaeumannomyces tritici (strain R3-111a-1)</name>
    <name type="common">Wheat and barley take-all root rot fungus</name>
    <name type="synonym">Gaeumannomyces graminis var. tritici</name>
    <dbReference type="NCBI Taxonomy" id="644352"/>
    <lineage>
        <taxon>Eukaryota</taxon>
        <taxon>Fungi</taxon>
        <taxon>Dikarya</taxon>
        <taxon>Ascomycota</taxon>
        <taxon>Pezizomycotina</taxon>
        <taxon>Sordariomycetes</taxon>
        <taxon>Sordariomycetidae</taxon>
        <taxon>Magnaporthales</taxon>
        <taxon>Magnaporthaceae</taxon>
        <taxon>Gaeumannomyces</taxon>
    </lineage>
</organism>
<reference evidence="2" key="2">
    <citation type="submission" date="2010-07" db="EMBL/GenBank/DDBJ databases">
        <authorList>
            <consortium name="The Broad Institute Genome Sequencing Platform"/>
            <consortium name="Broad Institute Genome Sequencing Center for Infectious Disease"/>
            <person name="Ma L.-J."/>
            <person name="Dead R."/>
            <person name="Young S."/>
            <person name="Zeng Q."/>
            <person name="Koehrsen M."/>
            <person name="Alvarado L."/>
            <person name="Berlin A."/>
            <person name="Chapman S.B."/>
            <person name="Chen Z."/>
            <person name="Freedman E."/>
            <person name="Gellesch M."/>
            <person name="Goldberg J."/>
            <person name="Griggs A."/>
            <person name="Gujja S."/>
            <person name="Heilman E.R."/>
            <person name="Heiman D."/>
            <person name="Hepburn T."/>
            <person name="Howarth C."/>
            <person name="Jen D."/>
            <person name="Larson L."/>
            <person name="Mehta T."/>
            <person name="Neiman D."/>
            <person name="Pearson M."/>
            <person name="Roberts A."/>
            <person name="Saif S."/>
            <person name="Shea T."/>
            <person name="Shenoy N."/>
            <person name="Sisk P."/>
            <person name="Stolte C."/>
            <person name="Sykes S."/>
            <person name="Walk T."/>
            <person name="White J."/>
            <person name="Yandava C."/>
            <person name="Haas B."/>
            <person name="Nusbaum C."/>
            <person name="Birren B."/>
        </authorList>
    </citation>
    <scope>NUCLEOTIDE SEQUENCE</scope>
    <source>
        <strain evidence="2">R3-111a-1</strain>
    </source>
</reference>
<feature type="region of interest" description="Disordered" evidence="1">
    <location>
        <begin position="56"/>
        <end position="77"/>
    </location>
</feature>
<reference evidence="3" key="5">
    <citation type="submission" date="2018-04" db="UniProtKB">
        <authorList>
            <consortium name="EnsemblFungi"/>
        </authorList>
    </citation>
    <scope>IDENTIFICATION</scope>
    <source>
        <strain evidence="3">R3-111a-1</strain>
    </source>
</reference>
<name>J3PF42_GAET3</name>